<feature type="domain" description="Expansin-like EG45" evidence="3">
    <location>
        <begin position="57"/>
        <end position="160"/>
    </location>
</feature>
<evidence type="ECO:0000313" key="6">
    <source>
        <dbReference type="Proteomes" id="UP001497516"/>
    </source>
</evidence>
<comment type="similarity">
    <text evidence="1">Belongs to the expansin family.</text>
</comment>
<dbReference type="Gene3D" id="2.60.40.760">
    <property type="entry name" value="Expansin, cellulose-binding-like domain"/>
    <property type="match status" value="1"/>
</dbReference>
<dbReference type="Pfam" id="PF03330">
    <property type="entry name" value="DPBB_1"/>
    <property type="match status" value="1"/>
</dbReference>
<feature type="domain" description="Expansin-like CBD" evidence="4">
    <location>
        <begin position="174"/>
        <end position="257"/>
    </location>
</feature>
<dbReference type="GO" id="GO:0009653">
    <property type="term" value="P:anatomical structure morphogenesis"/>
    <property type="evidence" value="ECO:0007669"/>
    <property type="project" value="UniProtKB-ARBA"/>
</dbReference>
<feature type="chain" id="PRO_5043841903" description="Expansin-like B1" evidence="2">
    <location>
        <begin position="34"/>
        <end position="262"/>
    </location>
</feature>
<name>A0AAV2DR26_9ROSI</name>
<dbReference type="SUPFAM" id="SSF50685">
    <property type="entry name" value="Barwin-like endoglucanases"/>
    <property type="match status" value="1"/>
</dbReference>
<sequence>MLLSSSIFTMSLLVLHICLLSSVFLMLLPAATASSSSEFRRSKAEYYRSPDCLGTSTGACGYGIHGSTINNALVAGVSGLWNNGIGCGACYQVRCKADNLCKEEGITVVVTDNASGGDIDFILSAHAFGSMAHPGKTADLFWKGVVDVEYRRTTCQFPGYNLIFKVVEQSNFPHYLAIAPMFHGGENDIFGLEISLEGGEEWKSMNKAWGGVWDLPNPPSGALKVKVKVGTSNGEQKWVEANKALPSSWKPGAGYDSHVKLA</sequence>
<dbReference type="PRINTS" id="PR01225">
    <property type="entry name" value="EXPANSNFAMLY"/>
</dbReference>
<dbReference type="AlphaFoldDB" id="A0AAV2DR26"/>
<evidence type="ECO:0000259" key="3">
    <source>
        <dbReference type="PROSITE" id="PS50842"/>
    </source>
</evidence>
<dbReference type="SUPFAM" id="SSF49590">
    <property type="entry name" value="PHL pollen allergen"/>
    <property type="match status" value="1"/>
</dbReference>
<dbReference type="Pfam" id="PF01357">
    <property type="entry name" value="Expansin_C"/>
    <property type="match status" value="1"/>
</dbReference>
<dbReference type="GO" id="GO:0005576">
    <property type="term" value="C:extracellular region"/>
    <property type="evidence" value="ECO:0007669"/>
    <property type="project" value="InterPro"/>
</dbReference>
<dbReference type="InterPro" id="IPR036749">
    <property type="entry name" value="Expansin_CBD_sf"/>
</dbReference>
<dbReference type="Gene3D" id="2.40.40.10">
    <property type="entry name" value="RlpA-like domain"/>
    <property type="match status" value="1"/>
</dbReference>
<dbReference type="Proteomes" id="UP001497516">
    <property type="component" value="Chromosome 3"/>
</dbReference>
<dbReference type="PANTHER" id="PTHR31692">
    <property type="entry name" value="EXPANSIN-B3"/>
    <property type="match status" value="1"/>
</dbReference>
<dbReference type="InterPro" id="IPR007112">
    <property type="entry name" value="Expansin/allergen_DPBB_dom"/>
</dbReference>
<protein>
    <recommendedName>
        <fullName evidence="7">Expansin-like B1</fullName>
    </recommendedName>
</protein>
<dbReference type="PROSITE" id="PS50843">
    <property type="entry name" value="EXPANSIN_CBD"/>
    <property type="match status" value="1"/>
</dbReference>
<accession>A0AAV2DR26</accession>
<reference evidence="5 6" key="1">
    <citation type="submission" date="2024-04" db="EMBL/GenBank/DDBJ databases">
        <authorList>
            <person name="Fracassetti M."/>
        </authorList>
    </citation>
    <scope>NUCLEOTIDE SEQUENCE [LARGE SCALE GENOMIC DNA]</scope>
</reference>
<dbReference type="InterPro" id="IPR009009">
    <property type="entry name" value="RlpA-like_DPBB"/>
</dbReference>
<dbReference type="PANTHER" id="PTHR31692:SF2">
    <property type="entry name" value="EXPANSIN-LIKE B1"/>
    <property type="match status" value="1"/>
</dbReference>
<evidence type="ECO:0000313" key="5">
    <source>
        <dbReference type="EMBL" id="CAL1375995.1"/>
    </source>
</evidence>
<gene>
    <name evidence="5" type="ORF">LTRI10_LOCUS17759</name>
</gene>
<proteinExistence type="inferred from homology"/>
<feature type="signal peptide" evidence="2">
    <location>
        <begin position="1"/>
        <end position="33"/>
    </location>
</feature>
<dbReference type="EMBL" id="OZ034816">
    <property type="protein sequence ID" value="CAL1375995.1"/>
    <property type="molecule type" value="Genomic_DNA"/>
</dbReference>
<dbReference type="InterPro" id="IPR007117">
    <property type="entry name" value="Expansin_CBD"/>
</dbReference>
<evidence type="ECO:0000259" key="4">
    <source>
        <dbReference type="PROSITE" id="PS50843"/>
    </source>
</evidence>
<evidence type="ECO:0008006" key="7">
    <source>
        <dbReference type="Google" id="ProtNLM"/>
    </source>
</evidence>
<evidence type="ECO:0000256" key="2">
    <source>
        <dbReference type="SAM" id="SignalP"/>
    </source>
</evidence>
<keyword evidence="6" id="KW-1185">Reference proteome</keyword>
<dbReference type="InterPro" id="IPR036908">
    <property type="entry name" value="RlpA-like_sf"/>
</dbReference>
<dbReference type="PROSITE" id="PS50842">
    <property type="entry name" value="EXPANSIN_EG45"/>
    <property type="match status" value="1"/>
</dbReference>
<dbReference type="InterPro" id="IPR007118">
    <property type="entry name" value="Expan_Lol_pI"/>
</dbReference>
<evidence type="ECO:0000256" key="1">
    <source>
        <dbReference type="RuleBase" id="RU003460"/>
    </source>
</evidence>
<keyword evidence="2" id="KW-0732">Signal</keyword>
<organism evidence="5 6">
    <name type="scientific">Linum trigynum</name>
    <dbReference type="NCBI Taxonomy" id="586398"/>
    <lineage>
        <taxon>Eukaryota</taxon>
        <taxon>Viridiplantae</taxon>
        <taxon>Streptophyta</taxon>
        <taxon>Embryophyta</taxon>
        <taxon>Tracheophyta</taxon>
        <taxon>Spermatophyta</taxon>
        <taxon>Magnoliopsida</taxon>
        <taxon>eudicotyledons</taxon>
        <taxon>Gunneridae</taxon>
        <taxon>Pentapetalae</taxon>
        <taxon>rosids</taxon>
        <taxon>fabids</taxon>
        <taxon>Malpighiales</taxon>
        <taxon>Linaceae</taxon>
        <taxon>Linum</taxon>
    </lineage>
</organism>